<gene>
    <name evidence="3" type="ORF">PCAL00307_LOCUS4866</name>
    <name evidence="4" type="ORF">PECAL_6P07460</name>
</gene>
<dbReference type="EMBL" id="HBIW01005884">
    <property type="protein sequence ID" value="CAE0689432.1"/>
    <property type="molecule type" value="Transcribed_RNA"/>
</dbReference>
<evidence type="ECO:0000313" key="4">
    <source>
        <dbReference type="EMBL" id="CAH0379144.1"/>
    </source>
</evidence>
<reference evidence="3" key="1">
    <citation type="submission" date="2021-01" db="EMBL/GenBank/DDBJ databases">
        <authorList>
            <person name="Corre E."/>
            <person name="Pelletier E."/>
            <person name="Niang G."/>
            <person name="Scheremetjew M."/>
            <person name="Finn R."/>
            <person name="Kale V."/>
            <person name="Holt S."/>
            <person name="Cochrane G."/>
            <person name="Meng A."/>
            <person name="Brown T."/>
            <person name="Cohen L."/>
        </authorList>
    </citation>
    <scope>NUCLEOTIDE SEQUENCE</scope>
    <source>
        <strain evidence="3">CCMP1756</strain>
    </source>
</reference>
<name>A0A7S3ZP64_9STRA</name>
<sequence length="446" mass="48680">MAAPRAASRSPSPQRDIITAPHPHAAITIRPLSPSLEAPRLARKRVSLAQVTKRMQWDSDIDDDLDSTDSSGAYSVRSATSSFMKTARCRINVKQLTPLIIAGVLCAAAAISVQPIVAHVVEERAREAIVIDTVNEWRRLHENVVSSVDVTLWNVTNSEEVLAGATPSLDPVKLGLVHSLVGSDRSWVDSRKSYEFSRHSYYTTTESMDAEIVTLDTDGTFARRPIRDMLSTILRNATDRIGLRTGRGNIDDVGRYTLAPNPSAVGARTRVKPLRREDAKVKGTVWSDALQKHVALVDDGAMNVKGVACRRVVFEATNSTVDGYDIDADIDGTRFDGFEEGAASWAAVEPLTGRLVESQISTERSLNGWPLVTTVESYEWEGSEARRHIEDYDTPKKAARGCMVAFAVLALLIGGATCALHVAFNRPRSQSLASVISVMQNDDADL</sequence>
<dbReference type="EMBL" id="CAKKNE010000006">
    <property type="protein sequence ID" value="CAH0379144.1"/>
    <property type="molecule type" value="Genomic_DNA"/>
</dbReference>
<feature type="transmembrane region" description="Helical" evidence="2">
    <location>
        <begin position="403"/>
        <end position="424"/>
    </location>
</feature>
<organism evidence="3">
    <name type="scientific">Pelagomonas calceolata</name>
    <dbReference type="NCBI Taxonomy" id="35677"/>
    <lineage>
        <taxon>Eukaryota</taxon>
        <taxon>Sar</taxon>
        <taxon>Stramenopiles</taxon>
        <taxon>Ochrophyta</taxon>
        <taxon>Pelagophyceae</taxon>
        <taxon>Pelagomonadales</taxon>
        <taxon>Pelagomonadaceae</taxon>
        <taxon>Pelagomonas</taxon>
    </lineage>
</organism>
<evidence type="ECO:0000313" key="5">
    <source>
        <dbReference type="Proteomes" id="UP000789595"/>
    </source>
</evidence>
<accession>A0A7S3ZP64</accession>
<dbReference type="Proteomes" id="UP000789595">
    <property type="component" value="Unassembled WGS sequence"/>
</dbReference>
<feature type="compositionally biased region" description="Low complexity" evidence="1">
    <location>
        <begin position="1"/>
        <end position="15"/>
    </location>
</feature>
<keyword evidence="2" id="KW-1133">Transmembrane helix</keyword>
<feature type="region of interest" description="Disordered" evidence="1">
    <location>
        <begin position="1"/>
        <end position="23"/>
    </location>
</feature>
<keyword evidence="2" id="KW-0812">Transmembrane</keyword>
<keyword evidence="2" id="KW-0472">Membrane</keyword>
<proteinExistence type="predicted"/>
<protein>
    <submittedName>
        <fullName evidence="3">Uncharacterized protein</fullName>
    </submittedName>
</protein>
<evidence type="ECO:0000313" key="3">
    <source>
        <dbReference type="EMBL" id="CAE0689432.1"/>
    </source>
</evidence>
<evidence type="ECO:0000256" key="1">
    <source>
        <dbReference type="SAM" id="MobiDB-lite"/>
    </source>
</evidence>
<keyword evidence="5" id="KW-1185">Reference proteome</keyword>
<evidence type="ECO:0000256" key="2">
    <source>
        <dbReference type="SAM" id="Phobius"/>
    </source>
</evidence>
<reference evidence="4" key="2">
    <citation type="submission" date="2021-11" db="EMBL/GenBank/DDBJ databases">
        <authorList>
            <consortium name="Genoscope - CEA"/>
            <person name="William W."/>
        </authorList>
    </citation>
    <scope>NUCLEOTIDE SEQUENCE</scope>
</reference>
<dbReference type="AlphaFoldDB" id="A0A7S3ZP64"/>